<name>A0A8J2P9E2_9HEXA</name>
<dbReference type="OrthoDB" id="191037at2759"/>
<sequence length="136" mass="15806">MKDFRGQRKGGPDLSDMFPRVYYHDEEIIIQEDLTKRGFAIMPKGIKRNFEETKLVFEHIARLHAVSHVMIETSGGPTEFLKSHPFLVEMMKKPAMREVMSQAFEPSLGHCISLIKSSKCEDKQEKYELLEKYQGK</sequence>
<protein>
    <submittedName>
        <fullName evidence="1">Uncharacterized protein</fullName>
    </submittedName>
</protein>
<evidence type="ECO:0000313" key="2">
    <source>
        <dbReference type="Proteomes" id="UP000708208"/>
    </source>
</evidence>
<organism evidence="1 2">
    <name type="scientific">Allacma fusca</name>
    <dbReference type="NCBI Taxonomy" id="39272"/>
    <lineage>
        <taxon>Eukaryota</taxon>
        <taxon>Metazoa</taxon>
        <taxon>Ecdysozoa</taxon>
        <taxon>Arthropoda</taxon>
        <taxon>Hexapoda</taxon>
        <taxon>Collembola</taxon>
        <taxon>Symphypleona</taxon>
        <taxon>Sminthuridae</taxon>
        <taxon>Allacma</taxon>
    </lineage>
</organism>
<proteinExistence type="predicted"/>
<dbReference type="PANTHER" id="PTHR11012:SF30">
    <property type="entry name" value="PROTEIN KINASE-LIKE DOMAIN-CONTAINING"/>
    <property type="match status" value="1"/>
</dbReference>
<evidence type="ECO:0000313" key="1">
    <source>
        <dbReference type="EMBL" id="CAG7819686.1"/>
    </source>
</evidence>
<gene>
    <name evidence="1" type="ORF">AFUS01_LOCUS30117</name>
</gene>
<dbReference type="Pfam" id="PF02958">
    <property type="entry name" value="EcKL"/>
    <property type="match status" value="1"/>
</dbReference>
<dbReference type="PANTHER" id="PTHR11012">
    <property type="entry name" value="PROTEIN KINASE-LIKE DOMAIN-CONTAINING"/>
    <property type="match status" value="1"/>
</dbReference>
<dbReference type="AlphaFoldDB" id="A0A8J2P9E2"/>
<feature type="non-terminal residue" evidence="1">
    <location>
        <position position="136"/>
    </location>
</feature>
<dbReference type="EMBL" id="CAJVCH010456521">
    <property type="protein sequence ID" value="CAG7819686.1"/>
    <property type="molecule type" value="Genomic_DNA"/>
</dbReference>
<keyword evidence="2" id="KW-1185">Reference proteome</keyword>
<dbReference type="Proteomes" id="UP000708208">
    <property type="component" value="Unassembled WGS sequence"/>
</dbReference>
<dbReference type="InterPro" id="IPR004119">
    <property type="entry name" value="EcKL"/>
</dbReference>
<comment type="caution">
    <text evidence="1">The sequence shown here is derived from an EMBL/GenBank/DDBJ whole genome shotgun (WGS) entry which is preliminary data.</text>
</comment>
<accession>A0A8J2P9E2</accession>
<reference evidence="1" key="1">
    <citation type="submission" date="2021-06" db="EMBL/GenBank/DDBJ databases">
        <authorList>
            <person name="Hodson N. C."/>
            <person name="Mongue J. A."/>
            <person name="Jaron S. K."/>
        </authorList>
    </citation>
    <scope>NUCLEOTIDE SEQUENCE</scope>
</reference>